<proteinExistence type="predicted"/>
<dbReference type="SUPFAM" id="SSF63520">
    <property type="entry name" value="PTS-regulatory domain, PRD"/>
    <property type="match status" value="2"/>
</dbReference>
<dbReference type="PROSITE" id="PS51372">
    <property type="entry name" value="PRD_2"/>
    <property type="match status" value="2"/>
</dbReference>
<dbReference type="SMART" id="SM01061">
    <property type="entry name" value="CAT_RBD"/>
    <property type="match status" value="1"/>
</dbReference>
<dbReference type="InterPro" id="IPR036650">
    <property type="entry name" value="CAT_RNA-bd_dom_sf"/>
</dbReference>
<dbReference type="PANTHER" id="PTHR30185">
    <property type="entry name" value="CRYPTIC BETA-GLUCOSIDE BGL OPERON ANTITERMINATOR"/>
    <property type="match status" value="1"/>
</dbReference>
<evidence type="ECO:0000256" key="1">
    <source>
        <dbReference type="ARBA" id="ARBA00022737"/>
    </source>
</evidence>
<dbReference type="AlphaFoldDB" id="A0A1M5QM89"/>
<accession>A0A1M5QM89</accession>
<evidence type="ECO:0000259" key="2">
    <source>
        <dbReference type="PROSITE" id="PS51372"/>
    </source>
</evidence>
<evidence type="ECO:0000313" key="4">
    <source>
        <dbReference type="Proteomes" id="UP000184447"/>
    </source>
</evidence>
<dbReference type="Pfam" id="PF00874">
    <property type="entry name" value="PRD"/>
    <property type="match status" value="2"/>
</dbReference>
<dbReference type="InterPro" id="IPR036634">
    <property type="entry name" value="PRD_sf"/>
</dbReference>
<evidence type="ECO:0000313" key="3">
    <source>
        <dbReference type="EMBL" id="SHH15066.1"/>
    </source>
</evidence>
<dbReference type="OrthoDB" id="9813552at2"/>
<reference evidence="3 4" key="1">
    <citation type="submission" date="2016-11" db="EMBL/GenBank/DDBJ databases">
        <authorList>
            <person name="Jaros S."/>
            <person name="Januszkiewicz K."/>
            <person name="Wedrychowicz H."/>
        </authorList>
    </citation>
    <scope>NUCLEOTIDE SEQUENCE [LARGE SCALE GENOMIC DNA]</scope>
    <source>
        <strain evidence="3 4">DSM 8605</strain>
    </source>
</reference>
<keyword evidence="1" id="KW-0677">Repeat</keyword>
<dbReference type="GO" id="GO:0006355">
    <property type="term" value="P:regulation of DNA-templated transcription"/>
    <property type="evidence" value="ECO:0007669"/>
    <property type="project" value="InterPro"/>
</dbReference>
<name>A0A1M5QM89_9CLOT</name>
<dbReference type="Gene3D" id="1.10.1790.10">
    <property type="entry name" value="PRD domain"/>
    <property type="match status" value="2"/>
</dbReference>
<organism evidence="3 4">
    <name type="scientific">Clostridium grantii DSM 8605</name>
    <dbReference type="NCBI Taxonomy" id="1121316"/>
    <lineage>
        <taxon>Bacteria</taxon>
        <taxon>Bacillati</taxon>
        <taxon>Bacillota</taxon>
        <taxon>Clostridia</taxon>
        <taxon>Eubacteriales</taxon>
        <taxon>Clostridiaceae</taxon>
        <taxon>Clostridium</taxon>
    </lineage>
</organism>
<dbReference type="Pfam" id="PF03123">
    <property type="entry name" value="CAT_RBD"/>
    <property type="match status" value="1"/>
</dbReference>
<dbReference type="Proteomes" id="UP000184447">
    <property type="component" value="Unassembled WGS sequence"/>
</dbReference>
<keyword evidence="4" id="KW-1185">Reference proteome</keyword>
<dbReference type="InterPro" id="IPR011608">
    <property type="entry name" value="PRD"/>
</dbReference>
<dbReference type="Gene3D" id="2.30.24.10">
    <property type="entry name" value="CAT RNA-binding domain"/>
    <property type="match status" value="1"/>
</dbReference>
<protein>
    <submittedName>
        <fullName evidence="3">Transcriptional antiterminator, BglG family</fullName>
    </submittedName>
</protein>
<dbReference type="SUPFAM" id="SSF50151">
    <property type="entry name" value="SacY-like RNA-binding domain"/>
    <property type="match status" value="1"/>
</dbReference>
<dbReference type="STRING" id="1121316.SAMN02745207_00178"/>
<dbReference type="InterPro" id="IPR050661">
    <property type="entry name" value="BglG_antiterminators"/>
</dbReference>
<dbReference type="PANTHER" id="PTHR30185:SF16">
    <property type="entry name" value="PROTEIN GLCT"/>
    <property type="match status" value="1"/>
</dbReference>
<dbReference type="GO" id="GO:0003723">
    <property type="term" value="F:RNA binding"/>
    <property type="evidence" value="ECO:0007669"/>
    <property type="project" value="InterPro"/>
</dbReference>
<dbReference type="EMBL" id="FQXM01000002">
    <property type="protein sequence ID" value="SHH15066.1"/>
    <property type="molecule type" value="Genomic_DNA"/>
</dbReference>
<sequence length="277" mass="31995">MYTIKKILNNNVVVAIDNKREELILVGNGIGFQHKKGDMVLKEEVLSIYIKEKQDLANNYQKVLSSIDSSVVGISEEIISLWEKEIDEKLNNSIHISLPDHINFALKRYNSGVKIENPFLMELKILFPKEFDLASKALEMINSRFNVSFPEDEIGFISLHVRAAVKEEGLNNSSSYLKNISKIMELISKLLNKQLNKNSFEYIRTVSHINFMYERVKNNTPINNLLLESIKKELYEEFNIALKVAMMFNKLFQLQVPEDEVGYIALHLKRLKDIEGN</sequence>
<dbReference type="RefSeq" id="WP_073336025.1">
    <property type="nucleotide sequence ID" value="NZ_FQXM01000002.1"/>
</dbReference>
<feature type="domain" description="PRD" evidence="2">
    <location>
        <begin position="172"/>
        <end position="277"/>
    </location>
</feature>
<gene>
    <name evidence="3" type="ORF">SAMN02745207_00178</name>
</gene>
<dbReference type="InterPro" id="IPR004341">
    <property type="entry name" value="CAT_RNA-bd_dom"/>
</dbReference>
<feature type="domain" description="PRD" evidence="2">
    <location>
        <begin position="66"/>
        <end position="171"/>
    </location>
</feature>